<dbReference type="PANTHER" id="PTHR24410:SF23">
    <property type="entry name" value="BTB DOMAIN-CONTAINING PROTEIN-RELATED"/>
    <property type="match status" value="1"/>
</dbReference>
<feature type="region of interest" description="Disordered" evidence="1">
    <location>
        <begin position="1"/>
        <end position="20"/>
    </location>
</feature>
<dbReference type="PANTHER" id="PTHR24410">
    <property type="entry name" value="HL07962P-RELATED"/>
    <property type="match status" value="1"/>
</dbReference>
<organism evidence="3 4">
    <name type="scientific">Symbiodinium microadriaticum</name>
    <name type="common">Dinoflagellate</name>
    <name type="synonym">Zooxanthella microadriatica</name>
    <dbReference type="NCBI Taxonomy" id="2951"/>
    <lineage>
        <taxon>Eukaryota</taxon>
        <taxon>Sar</taxon>
        <taxon>Alveolata</taxon>
        <taxon>Dinophyceae</taxon>
        <taxon>Suessiales</taxon>
        <taxon>Symbiodiniaceae</taxon>
        <taxon>Symbiodinium</taxon>
    </lineage>
</organism>
<dbReference type="InterPro" id="IPR011333">
    <property type="entry name" value="SKP1/BTB/POZ_sf"/>
</dbReference>
<name>A0A1Q9F691_SYMMI</name>
<feature type="region of interest" description="Disordered" evidence="1">
    <location>
        <begin position="25"/>
        <end position="57"/>
    </location>
</feature>
<dbReference type="SMART" id="SM00225">
    <property type="entry name" value="BTB"/>
    <property type="match status" value="1"/>
</dbReference>
<evidence type="ECO:0000256" key="1">
    <source>
        <dbReference type="SAM" id="MobiDB-lite"/>
    </source>
</evidence>
<dbReference type="Gene3D" id="3.30.710.10">
    <property type="entry name" value="Potassium Channel Kv1.1, Chain A"/>
    <property type="match status" value="1"/>
</dbReference>
<keyword evidence="4" id="KW-1185">Reference proteome</keyword>
<dbReference type="CDD" id="cd18186">
    <property type="entry name" value="BTB_POZ_ZBTB_KLHL-like"/>
    <property type="match status" value="1"/>
</dbReference>
<dbReference type="Proteomes" id="UP000186817">
    <property type="component" value="Unassembled WGS sequence"/>
</dbReference>
<comment type="caution">
    <text evidence="3">The sequence shown here is derived from an EMBL/GenBank/DDBJ whole genome shotgun (WGS) entry which is preliminary data.</text>
</comment>
<feature type="domain" description="BTB" evidence="2">
    <location>
        <begin position="229"/>
        <end position="299"/>
    </location>
</feature>
<dbReference type="InterPro" id="IPR051481">
    <property type="entry name" value="BTB-POZ/Galectin-3-binding"/>
</dbReference>
<dbReference type="EMBL" id="LSRX01000006">
    <property type="protein sequence ID" value="OLQ15186.1"/>
    <property type="molecule type" value="Genomic_DNA"/>
</dbReference>
<gene>
    <name evidence="3" type="primary">klhl40</name>
    <name evidence="3" type="ORF">AK812_SmicGene640</name>
</gene>
<reference evidence="3 4" key="1">
    <citation type="submission" date="2016-02" db="EMBL/GenBank/DDBJ databases">
        <title>Genome analysis of coral dinoflagellate symbionts highlights evolutionary adaptations to a symbiotic lifestyle.</title>
        <authorList>
            <person name="Aranda M."/>
            <person name="Li Y."/>
            <person name="Liew Y.J."/>
            <person name="Baumgarten S."/>
            <person name="Simakov O."/>
            <person name="Wilson M."/>
            <person name="Piel J."/>
            <person name="Ashoor H."/>
            <person name="Bougouffa S."/>
            <person name="Bajic V.B."/>
            <person name="Ryu T."/>
            <person name="Ravasi T."/>
            <person name="Bayer T."/>
            <person name="Micklem G."/>
            <person name="Kim H."/>
            <person name="Bhak J."/>
            <person name="Lajeunesse T.C."/>
            <person name="Voolstra C.R."/>
        </authorList>
    </citation>
    <scope>NUCLEOTIDE SEQUENCE [LARGE SCALE GENOMIC DNA]</scope>
    <source>
        <strain evidence="3 4">CCMP2467</strain>
    </source>
</reference>
<protein>
    <submittedName>
        <fullName evidence="3">Kelch-like protein 40</fullName>
    </submittedName>
</protein>
<dbReference type="InterPro" id="IPR000210">
    <property type="entry name" value="BTB/POZ_dom"/>
</dbReference>
<dbReference type="OrthoDB" id="6359816at2759"/>
<dbReference type="AlphaFoldDB" id="A0A1Q9F691"/>
<dbReference type="PROSITE" id="PS50097">
    <property type="entry name" value="BTB"/>
    <property type="match status" value="1"/>
</dbReference>
<accession>A0A1Q9F691</accession>
<sequence>MLGNPPRQASPDPWGLGNDPWSSYTTYQLASSPRGRIQRTDSAGGSPPPASPGIDEACPSLTISVSVPKCAKRETLRRKSHVVMVGEYAFWLEVFPQGHDESSNMVAAFLGMSSPTSGADDPYWSLELTFQIEAACGSRVRCRKEERCSLCPGKGKGWWGKGTGKSKGGVVEVNDEFTAKRGFPDLFPHSDWTAPWMRCTLRLWLPHSITGASCQMHQGKKMWEHMRFADMCVVSGLDAACALPCHRAVLATCSEALNSMLQTGMKEAQEKQITFPDASSEALSVFLEFIYTSEMPPSAQEMRPRQMEQVMHLARMYDVPGLRKACGELLVSMLDRSNILEILSPLRLHSDDPEIWVLLQETYRSIKQEDDREDLFDALVETACRHLGQLEVLKTRLGEEAD</sequence>
<evidence type="ECO:0000259" key="2">
    <source>
        <dbReference type="PROSITE" id="PS50097"/>
    </source>
</evidence>
<proteinExistence type="predicted"/>
<dbReference type="Pfam" id="PF00651">
    <property type="entry name" value="BTB"/>
    <property type="match status" value="1"/>
</dbReference>
<evidence type="ECO:0000313" key="4">
    <source>
        <dbReference type="Proteomes" id="UP000186817"/>
    </source>
</evidence>
<dbReference type="SUPFAM" id="SSF54695">
    <property type="entry name" value="POZ domain"/>
    <property type="match status" value="1"/>
</dbReference>
<evidence type="ECO:0000313" key="3">
    <source>
        <dbReference type="EMBL" id="OLQ15186.1"/>
    </source>
</evidence>